<dbReference type="EMBL" id="PDSG01000005">
    <property type="protein sequence ID" value="PIE20588.1"/>
    <property type="molecule type" value="Genomic_DNA"/>
</dbReference>
<evidence type="ECO:0000256" key="6">
    <source>
        <dbReference type="ARBA" id="ARBA00022692"/>
    </source>
</evidence>
<keyword evidence="5" id="KW-0808">Transferase</keyword>
<dbReference type="PROSITE" id="PS50885">
    <property type="entry name" value="HAMP"/>
    <property type="match status" value="1"/>
</dbReference>
<keyword evidence="8 16" id="KW-0418">Kinase</keyword>
<sequence>MNIKSPVQSLQGRLLVASVAILPIVLLIAGFALSGAYKYSLENSVKDRLQLQVFLLLGAVELKSDHIVFPERIPEARYEQIGSGLYGAIHDQQGNLLWRSLSSILLDDPQLTEAINLSGLNTGEPKFEHLTESHLFSFQLRIIWEHQGHEQSYLFTVMETDERVIREINAYNTHLILWLGIIFLVALLAQTLILYWGLNPLRRLARDLKAIESGQREKLAGDYPDEVAPVTRNLNGLIESERKQQERYRNTLGDLAHSLKTPLAVMRGAELEEHELHTYQSLVSEQVERMDQIVQYQLSRAVKSQKKPLGKAIPVTPIIERMLAALGKVYRNKEITTEVDLDKNLAFHGDERDLMEMLGNIMENAFKYGHQQVKVTGIQESGELKLTICDDGPGISPDMRQVILQRGARLDTSIQGQGIGLSVATDIVSSYQGQIEVKDSPLGGACFILRLPV</sequence>
<keyword evidence="10 13" id="KW-1133">Transmembrane helix</keyword>
<dbReference type="SUPFAM" id="SSF55874">
    <property type="entry name" value="ATPase domain of HSP90 chaperone/DNA topoisomerase II/histidine kinase"/>
    <property type="match status" value="1"/>
</dbReference>
<dbReference type="SUPFAM" id="SSF47384">
    <property type="entry name" value="Homodimeric domain of signal transducing histidine kinase"/>
    <property type="match status" value="1"/>
</dbReference>
<dbReference type="CDD" id="cd00082">
    <property type="entry name" value="HisKA"/>
    <property type="match status" value="1"/>
</dbReference>
<dbReference type="InterPro" id="IPR003661">
    <property type="entry name" value="HisK_dim/P_dom"/>
</dbReference>
<dbReference type="PANTHER" id="PTHR45436:SF4">
    <property type="entry name" value="SENSOR PROTEIN PHOQ"/>
    <property type="match status" value="1"/>
</dbReference>
<evidence type="ECO:0000256" key="13">
    <source>
        <dbReference type="SAM" id="Phobius"/>
    </source>
</evidence>
<dbReference type="PRINTS" id="PR00344">
    <property type="entry name" value="BCTRLSENSOR"/>
</dbReference>
<keyword evidence="12 13" id="KW-0472">Membrane</keyword>
<accession>A0A2G6JAY7</accession>
<name>A0A2G6JAY7_NEPCE</name>
<evidence type="ECO:0000256" key="3">
    <source>
        <dbReference type="ARBA" id="ARBA00012438"/>
    </source>
</evidence>
<organism evidence="16 17">
    <name type="scientific">Neptuniibacter caesariensis</name>
    <dbReference type="NCBI Taxonomy" id="207954"/>
    <lineage>
        <taxon>Bacteria</taxon>
        <taxon>Pseudomonadati</taxon>
        <taxon>Pseudomonadota</taxon>
        <taxon>Gammaproteobacteria</taxon>
        <taxon>Oceanospirillales</taxon>
        <taxon>Oceanospirillaceae</taxon>
        <taxon>Neptuniibacter</taxon>
    </lineage>
</organism>
<protein>
    <recommendedName>
        <fullName evidence="3">histidine kinase</fullName>
        <ecNumber evidence="3">2.7.13.3</ecNumber>
    </recommendedName>
</protein>
<keyword evidence="6 13" id="KW-0812">Transmembrane</keyword>
<evidence type="ECO:0000256" key="1">
    <source>
        <dbReference type="ARBA" id="ARBA00000085"/>
    </source>
</evidence>
<dbReference type="InterPro" id="IPR050428">
    <property type="entry name" value="TCS_sensor_his_kinase"/>
</dbReference>
<dbReference type="InterPro" id="IPR004358">
    <property type="entry name" value="Sig_transdc_His_kin-like_C"/>
</dbReference>
<evidence type="ECO:0000256" key="9">
    <source>
        <dbReference type="ARBA" id="ARBA00022840"/>
    </source>
</evidence>
<evidence type="ECO:0000256" key="5">
    <source>
        <dbReference type="ARBA" id="ARBA00022679"/>
    </source>
</evidence>
<feature type="domain" description="Histidine kinase" evidence="14">
    <location>
        <begin position="254"/>
        <end position="453"/>
    </location>
</feature>
<dbReference type="GO" id="GO:0005886">
    <property type="term" value="C:plasma membrane"/>
    <property type="evidence" value="ECO:0007669"/>
    <property type="project" value="TreeGrafter"/>
</dbReference>
<evidence type="ECO:0000256" key="11">
    <source>
        <dbReference type="ARBA" id="ARBA00023012"/>
    </source>
</evidence>
<dbReference type="Gene3D" id="3.30.565.10">
    <property type="entry name" value="Histidine kinase-like ATPase, C-terminal domain"/>
    <property type="match status" value="1"/>
</dbReference>
<comment type="catalytic activity">
    <reaction evidence="1">
        <text>ATP + protein L-histidine = ADP + protein N-phospho-L-histidine.</text>
        <dbReference type="EC" id="2.7.13.3"/>
    </reaction>
</comment>
<dbReference type="PROSITE" id="PS50109">
    <property type="entry name" value="HIS_KIN"/>
    <property type="match status" value="1"/>
</dbReference>
<gene>
    <name evidence="16" type="ORF">CSA61_01515</name>
</gene>
<keyword evidence="9" id="KW-0067">ATP-binding</keyword>
<dbReference type="Gene3D" id="1.10.287.130">
    <property type="match status" value="1"/>
</dbReference>
<dbReference type="SMART" id="SM00387">
    <property type="entry name" value="HATPase_c"/>
    <property type="match status" value="1"/>
</dbReference>
<keyword evidence="11" id="KW-0902">Two-component regulatory system</keyword>
<evidence type="ECO:0000256" key="8">
    <source>
        <dbReference type="ARBA" id="ARBA00022777"/>
    </source>
</evidence>
<dbReference type="InterPro" id="IPR036097">
    <property type="entry name" value="HisK_dim/P_sf"/>
</dbReference>
<comment type="caution">
    <text evidence="16">The sequence shown here is derived from an EMBL/GenBank/DDBJ whole genome shotgun (WGS) entry which is preliminary data.</text>
</comment>
<dbReference type="InterPro" id="IPR003594">
    <property type="entry name" value="HATPase_dom"/>
</dbReference>
<evidence type="ECO:0000256" key="2">
    <source>
        <dbReference type="ARBA" id="ARBA00004370"/>
    </source>
</evidence>
<dbReference type="PANTHER" id="PTHR45436">
    <property type="entry name" value="SENSOR HISTIDINE KINASE YKOH"/>
    <property type="match status" value="1"/>
</dbReference>
<evidence type="ECO:0000256" key="4">
    <source>
        <dbReference type="ARBA" id="ARBA00022553"/>
    </source>
</evidence>
<dbReference type="InterPro" id="IPR036890">
    <property type="entry name" value="HATPase_C_sf"/>
</dbReference>
<evidence type="ECO:0000256" key="10">
    <source>
        <dbReference type="ARBA" id="ARBA00022989"/>
    </source>
</evidence>
<feature type="domain" description="HAMP" evidence="15">
    <location>
        <begin position="195"/>
        <end position="246"/>
    </location>
</feature>
<dbReference type="Pfam" id="PF02518">
    <property type="entry name" value="HATPase_c"/>
    <property type="match status" value="1"/>
</dbReference>
<evidence type="ECO:0000256" key="7">
    <source>
        <dbReference type="ARBA" id="ARBA00022741"/>
    </source>
</evidence>
<keyword evidence="4" id="KW-0597">Phosphoprotein</keyword>
<dbReference type="InterPro" id="IPR058619">
    <property type="entry name" value="PhoQ/CarS-like_HATPase"/>
</dbReference>
<feature type="transmembrane region" description="Helical" evidence="13">
    <location>
        <begin position="12"/>
        <end position="37"/>
    </location>
</feature>
<dbReference type="EC" id="2.7.13.3" evidence="3"/>
<evidence type="ECO:0000313" key="16">
    <source>
        <dbReference type="EMBL" id="PIE20588.1"/>
    </source>
</evidence>
<feature type="transmembrane region" description="Helical" evidence="13">
    <location>
        <begin position="175"/>
        <end position="198"/>
    </location>
</feature>
<dbReference type="GO" id="GO:0000155">
    <property type="term" value="F:phosphorelay sensor kinase activity"/>
    <property type="evidence" value="ECO:0007669"/>
    <property type="project" value="InterPro"/>
</dbReference>
<dbReference type="CDD" id="cd16954">
    <property type="entry name" value="HATPase_PhoQ-like"/>
    <property type="match status" value="1"/>
</dbReference>
<dbReference type="AlphaFoldDB" id="A0A2G6JAY7"/>
<evidence type="ECO:0000256" key="12">
    <source>
        <dbReference type="ARBA" id="ARBA00023136"/>
    </source>
</evidence>
<evidence type="ECO:0000313" key="17">
    <source>
        <dbReference type="Proteomes" id="UP000242733"/>
    </source>
</evidence>
<dbReference type="InterPro" id="IPR005467">
    <property type="entry name" value="His_kinase_dom"/>
</dbReference>
<comment type="subcellular location">
    <subcellularLocation>
        <location evidence="2">Membrane</location>
    </subcellularLocation>
</comment>
<evidence type="ECO:0000259" key="14">
    <source>
        <dbReference type="PROSITE" id="PS50109"/>
    </source>
</evidence>
<reference evidence="16 17" key="1">
    <citation type="submission" date="2017-10" db="EMBL/GenBank/DDBJ databases">
        <title>Novel microbial diversity and functional potential in the marine mammal oral microbiome.</title>
        <authorList>
            <person name="Dudek N.K."/>
            <person name="Sun C.L."/>
            <person name="Burstein D."/>
            <person name="Kantor R.S."/>
            <person name="Aliaga Goltsman D.S."/>
            <person name="Bik E.M."/>
            <person name="Thomas B.C."/>
            <person name="Banfield J.F."/>
            <person name="Relman D.A."/>
        </authorList>
    </citation>
    <scope>NUCLEOTIDE SEQUENCE [LARGE SCALE GENOMIC DNA]</scope>
    <source>
        <strain evidence="16">DOLJORAL78_49_30</strain>
    </source>
</reference>
<proteinExistence type="predicted"/>
<evidence type="ECO:0000259" key="15">
    <source>
        <dbReference type="PROSITE" id="PS50885"/>
    </source>
</evidence>
<dbReference type="Proteomes" id="UP000242733">
    <property type="component" value="Unassembled WGS sequence"/>
</dbReference>
<dbReference type="InterPro" id="IPR003660">
    <property type="entry name" value="HAMP_dom"/>
</dbReference>
<keyword evidence="7" id="KW-0547">Nucleotide-binding</keyword>
<dbReference type="GO" id="GO:0005524">
    <property type="term" value="F:ATP binding"/>
    <property type="evidence" value="ECO:0007669"/>
    <property type="project" value="UniProtKB-KW"/>
</dbReference>